<comment type="caution">
    <text evidence="2">The sequence shown here is derived from an EMBL/GenBank/DDBJ whole genome shotgun (WGS) entry which is preliminary data.</text>
</comment>
<feature type="region of interest" description="Disordered" evidence="1">
    <location>
        <begin position="663"/>
        <end position="796"/>
    </location>
</feature>
<gene>
    <name evidence="2" type="ORF">I5282_14250</name>
</gene>
<organism evidence="2 3">
    <name type="scientific">Legionella bononiensis</name>
    <dbReference type="NCBI Taxonomy" id="2793102"/>
    <lineage>
        <taxon>Bacteria</taxon>
        <taxon>Pseudomonadati</taxon>
        <taxon>Pseudomonadota</taxon>
        <taxon>Gammaproteobacteria</taxon>
        <taxon>Legionellales</taxon>
        <taxon>Legionellaceae</taxon>
        <taxon>Legionella</taxon>
    </lineage>
</organism>
<feature type="compositionally biased region" description="Low complexity" evidence="1">
    <location>
        <begin position="742"/>
        <end position="753"/>
    </location>
</feature>
<dbReference type="EMBL" id="JADWVN010000026">
    <property type="protein sequence ID" value="MBL7527722.1"/>
    <property type="molecule type" value="Genomic_DNA"/>
</dbReference>
<evidence type="ECO:0000256" key="1">
    <source>
        <dbReference type="SAM" id="MobiDB-lite"/>
    </source>
</evidence>
<evidence type="ECO:0000313" key="2">
    <source>
        <dbReference type="EMBL" id="MBL7527722.1"/>
    </source>
</evidence>
<name>A0ABS1WED4_9GAMM</name>
<evidence type="ECO:0008006" key="4">
    <source>
        <dbReference type="Google" id="ProtNLM"/>
    </source>
</evidence>
<proteinExistence type="predicted"/>
<feature type="region of interest" description="Disordered" evidence="1">
    <location>
        <begin position="844"/>
        <end position="886"/>
    </location>
</feature>
<feature type="compositionally biased region" description="Low complexity" evidence="1">
    <location>
        <begin position="765"/>
        <end position="778"/>
    </location>
</feature>
<protein>
    <recommendedName>
        <fullName evidence="4">Protein kinase domain containing protein</fullName>
    </recommendedName>
</protein>
<evidence type="ECO:0000313" key="3">
    <source>
        <dbReference type="Proteomes" id="UP000809910"/>
    </source>
</evidence>
<feature type="compositionally biased region" description="Polar residues" evidence="1">
    <location>
        <begin position="876"/>
        <end position="886"/>
    </location>
</feature>
<keyword evidence="3" id="KW-1185">Reference proteome</keyword>
<reference evidence="2 3" key="1">
    <citation type="submission" date="2020-12" db="EMBL/GenBank/DDBJ databases">
        <title>WGS of Legionella: environmental sample.</title>
        <authorList>
            <person name="Cristino S."/>
            <person name="Girolamini L."/>
            <person name="Salaris S."/>
            <person name="Pascale M.R."/>
            <person name="Mazzotta M."/>
            <person name="Orsini M."/>
            <person name="Grottola A."/>
        </authorList>
    </citation>
    <scope>NUCLEOTIDE SEQUENCE [LARGE SCALE GENOMIC DNA]</scope>
    <source>
        <strain evidence="2 3">30cs62</strain>
    </source>
</reference>
<accession>A0ABS1WED4</accession>
<dbReference type="Proteomes" id="UP000809910">
    <property type="component" value="Unassembled WGS sequence"/>
</dbReference>
<dbReference type="RefSeq" id="WP_203108760.1">
    <property type="nucleotide sequence ID" value="NZ_JADOBG010000010.1"/>
</dbReference>
<dbReference type="InterPro" id="IPR011009">
    <property type="entry name" value="Kinase-like_dom_sf"/>
</dbReference>
<dbReference type="SUPFAM" id="SSF56112">
    <property type="entry name" value="Protein kinase-like (PK-like)"/>
    <property type="match status" value="1"/>
</dbReference>
<sequence length="886" mass="101078">MPMLAAPESFQPLFNLVNTFNTIPESEHIQRLFYLQKINYLLNTLTPNAELYDWMTNSEQNSFLGHLKAYHINPHASFFLKGIQFAQAVTSFSKKEPVDEALIDKDKEYQPNSEYALMQNRDEILLNKTFEESGDEFMALSLKLAHLALTEHKIKTKVQKQLIISEMVESKIQAIKGNTSFSEPVPFRVTYKTEPLGSGGNNANFRFKMSGWDEMMIFRVEDRSDLGLEQRLHSHPVSIYFIEDYVLFRKTFKNKLSPIEYRPVALSQFANQGNLTEVAKRLHDKPAKQIAAIAAYYFDQVTHFCSLLIDAKAYHPDIKLSNFLAHNNRLLISDRKTLIEDAHPLVNTVRSSPNFAPDEYNDCLHFDVFGIDFNEKAKTTVLDMPSFMAFQVGMILKEFLLLTQLDELPDDFRNTDQSAASYFVSPPNSIINLSLLIQELTRTDPQKRMTIDQFKSLIVYRNMNPENFYNKVEKAFPSEQLGIKNDIDEINALLNEKKNKGFLQGIVSSFMNLFTPSTYNKDFLLRANEVFKKISESDPKETRLTRLAEKLAVKCYREYSHTYFKQCSQSLEAALYKQDWDKAPWYRKALYWLTFGIYNVDRSSNVDIATVKIKQDLKGEEFQMHFPLLEFLPPNELDHLGTLQAARFKEFLYSHVNDILPQDAEESEQSSSSCNESDEEQASSTSLKKLSRSLNKKSSEESNSLPSGTVVIRADKPDQAVLPTESLPSGTMVIKKDETEDSLPSSDSLPSDTMKIKTDDEINASQLTKDSLSSSSVKSSKKTKKELPSDTIVIKPSENGKKRMSFSFIKDLGIFHSSKKDAVAEPKTRVSRFKKVDSVRTALLRGDGSNRHKAKGPQRLRVEEINWEPVTPDVNEPSSKSNSPVV</sequence>